<dbReference type="PANTHER" id="PTHR47204:SF1">
    <property type="entry name" value="RIBONUCLEASE H2 SUBUNIT C"/>
    <property type="match status" value="1"/>
</dbReference>
<dbReference type="AlphaFoldDB" id="A0AA85JWV5"/>
<evidence type="ECO:0000313" key="3">
    <source>
        <dbReference type="WBParaSite" id="TREG1_47210.3"/>
    </source>
</evidence>
<keyword evidence="1" id="KW-1185">Reference proteome</keyword>
<proteinExistence type="predicted"/>
<reference evidence="2 3" key="2">
    <citation type="submission" date="2023-11" db="UniProtKB">
        <authorList>
            <consortium name="WormBaseParasite"/>
        </authorList>
    </citation>
    <scope>IDENTIFICATION</scope>
</reference>
<reference evidence="1" key="1">
    <citation type="submission" date="2022-06" db="EMBL/GenBank/DDBJ databases">
        <authorList>
            <person name="Berger JAMES D."/>
            <person name="Berger JAMES D."/>
        </authorList>
    </citation>
    <scope>NUCLEOTIDE SEQUENCE [LARGE SCALE GENOMIC DNA]</scope>
</reference>
<dbReference type="Proteomes" id="UP000050795">
    <property type="component" value="Unassembled WGS sequence"/>
</dbReference>
<dbReference type="PANTHER" id="PTHR47204">
    <property type="entry name" value="OS02G0168900 PROTEIN"/>
    <property type="match status" value="1"/>
</dbReference>
<evidence type="ECO:0000313" key="2">
    <source>
        <dbReference type="WBParaSite" id="TREG1_47210.2"/>
    </source>
</evidence>
<name>A0AA85JWV5_TRIRE</name>
<organism evidence="1 3">
    <name type="scientific">Trichobilharzia regenti</name>
    <name type="common">Nasal bird schistosome</name>
    <dbReference type="NCBI Taxonomy" id="157069"/>
    <lineage>
        <taxon>Eukaryota</taxon>
        <taxon>Metazoa</taxon>
        <taxon>Spiralia</taxon>
        <taxon>Lophotrochozoa</taxon>
        <taxon>Platyhelminthes</taxon>
        <taxon>Trematoda</taxon>
        <taxon>Digenea</taxon>
        <taxon>Strigeidida</taxon>
        <taxon>Schistosomatoidea</taxon>
        <taxon>Schistosomatidae</taxon>
        <taxon>Trichobilharzia</taxon>
    </lineage>
</organism>
<dbReference type="CDD" id="cd09271">
    <property type="entry name" value="RNase_H2-C"/>
    <property type="match status" value="1"/>
</dbReference>
<dbReference type="GO" id="GO:0032299">
    <property type="term" value="C:ribonuclease H2 complex"/>
    <property type="evidence" value="ECO:0007669"/>
    <property type="project" value="InterPro"/>
</dbReference>
<dbReference type="Gene3D" id="2.40.128.680">
    <property type="match status" value="1"/>
</dbReference>
<dbReference type="WBParaSite" id="TREG1_47210.3">
    <property type="protein sequence ID" value="TREG1_47210.3"/>
    <property type="gene ID" value="TREG1_47210"/>
</dbReference>
<sequence length="119" mass="13099">MIAHWMPCKIEAKGVKVDTDLITMGSLSSECNTMNKNSILTSNFRGRPLRGVQLDFPDGYSPVTVHHSGVASDELEPIKFGTKLDQVILWNLSAPPSFSDPIPLSLTWLHLANVLHSQS</sequence>
<dbReference type="WBParaSite" id="TREG1_47210.2">
    <property type="protein sequence ID" value="TREG1_47210.2"/>
    <property type="gene ID" value="TREG1_47210"/>
</dbReference>
<evidence type="ECO:0000313" key="1">
    <source>
        <dbReference type="Proteomes" id="UP000050795"/>
    </source>
</evidence>
<protein>
    <submittedName>
        <fullName evidence="2 3">Ribonuclease H2 subunit C</fullName>
    </submittedName>
</protein>
<dbReference type="Pfam" id="PF08615">
    <property type="entry name" value="RNase_H2_suC"/>
    <property type="match status" value="1"/>
</dbReference>
<dbReference type="InterPro" id="IPR013924">
    <property type="entry name" value="RNase_H2_suC"/>
</dbReference>
<accession>A0AA85JWV5</accession>
<dbReference type="GO" id="GO:0006401">
    <property type="term" value="P:RNA catabolic process"/>
    <property type="evidence" value="ECO:0007669"/>
    <property type="project" value="InterPro"/>
</dbReference>